<dbReference type="Gene3D" id="2.30.30.40">
    <property type="entry name" value="SH3 Domains"/>
    <property type="match status" value="1"/>
</dbReference>
<dbReference type="InterPro" id="IPR003646">
    <property type="entry name" value="SH3-like_bac-type"/>
</dbReference>
<feature type="chain" id="PRO_5037712083" description="SH3b domain-containing protein" evidence="1">
    <location>
        <begin position="33"/>
        <end position="102"/>
    </location>
</feature>
<evidence type="ECO:0000313" key="3">
    <source>
        <dbReference type="EMBL" id="GHA16838.1"/>
    </source>
</evidence>
<feature type="domain" description="SH3b" evidence="2">
    <location>
        <begin position="45"/>
        <end position="93"/>
    </location>
</feature>
<protein>
    <recommendedName>
        <fullName evidence="2">SH3b domain-containing protein</fullName>
    </recommendedName>
</protein>
<feature type="signal peptide" evidence="1">
    <location>
        <begin position="1"/>
        <end position="32"/>
    </location>
</feature>
<evidence type="ECO:0000313" key="4">
    <source>
        <dbReference type="Proteomes" id="UP000646579"/>
    </source>
</evidence>
<proteinExistence type="predicted"/>
<keyword evidence="4" id="KW-1185">Reference proteome</keyword>
<evidence type="ECO:0000259" key="2">
    <source>
        <dbReference type="Pfam" id="PF08239"/>
    </source>
</evidence>
<dbReference type="InterPro" id="IPR006311">
    <property type="entry name" value="TAT_signal"/>
</dbReference>
<organism evidence="3 4">
    <name type="scientific">Devosia pacifica</name>
    <dbReference type="NCBI Taxonomy" id="1335967"/>
    <lineage>
        <taxon>Bacteria</taxon>
        <taxon>Pseudomonadati</taxon>
        <taxon>Pseudomonadota</taxon>
        <taxon>Alphaproteobacteria</taxon>
        <taxon>Hyphomicrobiales</taxon>
        <taxon>Devosiaceae</taxon>
        <taxon>Devosia</taxon>
    </lineage>
</organism>
<name>A0A918RZE9_9HYPH</name>
<reference evidence="3" key="2">
    <citation type="submission" date="2020-09" db="EMBL/GenBank/DDBJ databases">
        <authorList>
            <person name="Sun Q."/>
            <person name="Kim S."/>
        </authorList>
    </citation>
    <scope>NUCLEOTIDE SEQUENCE</scope>
    <source>
        <strain evidence="3">KCTC 32437</strain>
    </source>
</reference>
<comment type="caution">
    <text evidence="3">The sequence shown here is derived from an EMBL/GenBank/DDBJ whole genome shotgun (WGS) entry which is preliminary data.</text>
</comment>
<dbReference type="AlphaFoldDB" id="A0A918RZE9"/>
<accession>A0A918RZE9</accession>
<gene>
    <name evidence="3" type="ORF">GCM10007989_10020</name>
</gene>
<dbReference type="RefSeq" id="WP_189423971.1">
    <property type="nucleotide sequence ID" value="NZ_BMZE01000001.1"/>
</dbReference>
<dbReference type="EMBL" id="BMZE01000001">
    <property type="protein sequence ID" value="GHA16838.1"/>
    <property type="molecule type" value="Genomic_DNA"/>
</dbReference>
<sequence length="102" mass="10961">MSKHHARRPIRVFLAAALALVGAAAATAPAHAVYGSLAWARWDSIVRQGPGMGYPVIGEVLKDARIVVYSCEAQWCLIGGKQDPEGWVARDRVDFGLGPYGD</sequence>
<evidence type="ECO:0000256" key="1">
    <source>
        <dbReference type="SAM" id="SignalP"/>
    </source>
</evidence>
<dbReference type="PROSITE" id="PS51318">
    <property type="entry name" value="TAT"/>
    <property type="match status" value="1"/>
</dbReference>
<keyword evidence="1" id="KW-0732">Signal</keyword>
<dbReference type="Pfam" id="PF08239">
    <property type="entry name" value="SH3_3"/>
    <property type="match status" value="1"/>
</dbReference>
<dbReference type="Proteomes" id="UP000646579">
    <property type="component" value="Unassembled WGS sequence"/>
</dbReference>
<reference evidence="3" key="1">
    <citation type="journal article" date="2014" name="Int. J. Syst. Evol. Microbiol.">
        <title>Complete genome sequence of Corynebacterium casei LMG S-19264T (=DSM 44701T), isolated from a smear-ripened cheese.</title>
        <authorList>
            <consortium name="US DOE Joint Genome Institute (JGI-PGF)"/>
            <person name="Walter F."/>
            <person name="Albersmeier A."/>
            <person name="Kalinowski J."/>
            <person name="Ruckert C."/>
        </authorList>
    </citation>
    <scope>NUCLEOTIDE SEQUENCE</scope>
    <source>
        <strain evidence="3">KCTC 32437</strain>
    </source>
</reference>